<comment type="caution">
    <text evidence="2">The sequence shown here is derived from an EMBL/GenBank/DDBJ whole genome shotgun (WGS) entry which is preliminary data.</text>
</comment>
<reference evidence="2" key="1">
    <citation type="submission" date="2023-08" db="EMBL/GenBank/DDBJ databases">
        <title>The draft genome of Tsukamurella strandjordii strain 050030.</title>
        <authorList>
            <person name="Zhao F."/>
            <person name="Feng Y."/>
            <person name="Zong Z."/>
        </authorList>
    </citation>
    <scope>NUCLEOTIDE SEQUENCE</scope>
    <source>
        <strain evidence="2">050030</strain>
    </source>
</reference>
<protein>
    <submittedName>
        <fullName evidence="2">Uncharacterized protein</fullName>
    </submittedName>
</protein>
<sequence>MNACAEPLRLLYARWCLLAAAEAPLGAAGAPLPFRISVDGPRSTAAGEGGWVARYHASSTAGATLAGFPAHRAVLSCADAGWRVAGAPSADELLAGGPDWADHATMLDHRVRTGHFGWATFWEDGRWHCRTPPEPGLPLPPVSTTFDAAAALAARFEEPAAVGDIMFHLVRMCEYEWLDTASWAAAFGPLAPQRLIDESWERLVRFGLTQWTGSGPRIDGVPGRTAEQAVALAAEHAQREGPGIPEDVRVDSALRDPSGWRVSFRDYRDGPSVRPVVVQVPDEGPVRSLGRTPG</sequence>
<evidence type="ECO:0000313" key="3">
    <source>
        <dbReference type="Proteomes" id="UP001178281"/>
    </source>
</evidence>
<keyword evidence="3" id="KW-1185">Reference proteome</keyword>
<evidence type="ECO:0000313" key="2">
    <source>
        <dbReference type="EMBL" id="MDP0399625.1"/>
    </source>
</evidence>
<dbReference type="EMBL" id="JAUTIX010000007">
    <property type="protein sequence ID" value="MDP0399625.1"/>
    <property type="molecule type" value="Genomic_DNA"/>
</dbReference>
<name>A0AA90ND37_9ACTN</name>
<dbReference type="AlphaFoldDB" id="A0AA90ND37"/>
<evidence type="ECO:0000256" key="1">
    <source>
        <dbReference type="SAM" id="MobiDB-lite"/>
    </source>
</evidence>
<proteinExistence type="predicted"/>
<dbReference type="Proteomes" id="UP001178281">
    <property type="component" value="Unassembled WGS sequence"/>
</dbReference>
<accession>A0AA90ND37</accession>
<gene>
    <name evidence="2" type="ORF">Q7X28_17010</name>
</gene>
<organism evidence="2 3">
    <name type="scientific">Tsukamurella strandjordii</name>
    <dbReference type="NCBI Taxonomy" id="147577"/>
    <lineage>
        <taxon>Bacteria</taxon>
        <taxon>Bacillati</taxon>
        <taxon>Actinomycetota</taxon>
        <taxon>Actinomycetes</taxon>
        <taxon>Mycobacteriales</taxon>
        <taxon>Tsukamurellaceae</taxon>
        <taxon>Tsukamurella</taxon>
    </lineage>
</organism>
<feature type="region of interest" description="Disordered" evidence="1">
    <location>
        <begin position="275"/>
        <end position="294"/>
    </location>
</feature>
<dbReference type="RefSeq" id="WP_220657199.1">
    <property type="nucleotide sequence ID" value="NZ_CBCSFC010000026.1"/>
</dbReference>